<evidence type="ECO:0000256" key="1">
    <source>
        <dbReference type="SAM" id="MobiDB-lite"/>
    </source>
</evidence>
<reference evidence="3 4" key="1">
    <citation type="submission" date="2017-06" db="EMBL/GenBank/DDBJ databases">
        <title>Complete genome sequence of Shewanella marisflavi EP1 associated with anaerobic 2,4-dinitrotoluene reduction and salt tolerance.</title>
        <authorList>
            <person name="Huang J."/>
        </authorList>
    </citation>
    <scope>NUCLEOTIDE SEQUENCE [LARGE SCALE GENOMIC DNA]</scope>
    <source>
        <strain evidence="3 4">EP1</strain>
    </source>
</reference>
<organism evidence="3 4">
    <name type="scientific">Shewanella marisflavi</name>
    <dbReference type="NCBI Taxonomy" id="260364"/>
    <lineage>
        <taxon>Bacteria</taxon>
        <taxon>Pseudomonadati</taxon>
        <taxon>Pseudomonadota</taxon>
        <taxon>Gammaproteobacteria</taxon>
        <taxon>Alteromonadales</taxon>
        <taxon>Shewanellaceae</taxon>
        <taxon>Shewanella</taxon>
    </lineage>
</organism>
<gene>
    <name evidence="3" type="ORF">CFF01_12565</name>
</gene>
<dbReference type="EMBL" id="CP022272">
    <property type="protein sequence ID" value="ASJ97344.1"/>
    <property type="molecule type" value="Genomic_DNA"/>
</dbReference>
<dbReference type="KEGG" id="smav:CFF01_12565"/>
<protein>
    <submittedName>
        <fullName evidence="3">Membrane anchored protein in chemotaxis locus</fullName>
    </submittedName>
</protein>
<name>A0AAC9XP15_9GAMM</name>
<dbReference type="AlphaFoldDB" id="A0AAC9XP15"/>
<dbReference type="Proteomes" id="UP000198233">
    <property type="component" value="Chromosome"/>
</dbReference>
<keyword evidence="2" id="KW-0472">Membrane</keyword>
<keyword evidence="2" id="KW-1133">Transmembrane helix</keyword>
<feature type="region of interest" description="Disordered" evidence="1">
    <location>
        <begin position="134"/>
        <end position="181"/>
    </location>
</feature>
<sequence length="181" mass="19707">MAKQRQGVSSIVLLLFFLLLVCSFTTGLLYLELRHKNALLEEKIAELEKSQVLLMVPDEQAQALADWMESNPEFTQSLLKQAEPGAEVRVQIGPEEAEVPEAIALTATEVQPNLSPLLPMADAEQASNEIKAPQKVVSAANNGDQDSQTPPQAVKLSENKDGVKVISLPHGGIRVTTREDN</sequence>
<evidence type="ECO:0000256" key="2">
    <source>
        <dbReference type="SAM" id="Phobius"/>
    </source>
</evidence>
<evidence type="ECO:0000313" key="3">
    <source>
        <dbReference type="EMBL" id="ASJ97344.1"/>
    </source>
</evidence>
<dbReference type="RefSeq" id="WP_088905025.1">
    <property type="nucleotide sequence ID" value="NZ_CP022272.1"/>
</dbReference>
<accession>A0AAC9XP15</accession>
<feature type="transmembrane region" description="Helical" evidence="2">
    <location>
        <begin position="12"/>
        <end position="31"/>
    </location>
</feature>
<evidence type="ECO:0000313" key="4">
    <source>
        <dbReference type="Proteomes" id="UP000198233"/>
    </source>
</evidence>
<proteinExistence type="predicted"/>
<keyword evidence="2" id="KW-0812">Transmembrane</keyword>
<feature type="compositionally biased region" description="Polar residues" evidence="1">
    <location>
        <begin position="139"/>
        <end position="151"/>
    </location>
</feature>